<feature type="compositionally biased region" description="Low complexity" evidence="6">
    <location>
        <begin position="507"/>
        <end position="516"/>
    </location>
</feature>
<dbReference type="InterPro" id="IPR007232">
    <property type="entry name" value="Rad52_Rad59_Rad22"/>
</dbReference>
<feature type="region of interest" description="Disordered" evidence="6">
    <location>
        <begin position="204"/>
        <end position="225"/>
    </location>
</feature>
<feature type="compositionally biased region" description="Polar residues" evidence="6">
    <location>
        <begin position="8"/>
        <end position="18"/>
    </location>
</feature>
<dbReference type="OrthoDB" id="206565at2759"/>
<dbReference type="Gene3D" id="3.30.390.80">
    <property type="entry name" value="DNA repair protein Rad52/59/22"/>
    <property type="match status" value="1"/>
</dbReference>
<feature type="compositionally biased region" description="Basic and acidic residues" evidence="6">
    <location>
        <begin position="434"/>
        <end position="450"/>
    </location>
</feature>
<keyword evidence="4" id="KW-0234">DNA repair</keyword>
<evidence type="ECO:0000313" key="8">
    <source>
        <dbReference type="Proteomes" id="UP000070700"/>
    </source>
</evidence>
<accession>A0A194WVY9</accession>
<dbReference type="KEGG" id="psco:LY89DRAFT_624575"/>
<reference evidence="7 8" key="1">
    <citation type="submission" date="2015-10" db="EMBL/GenBank/DDBJ databases">
        <title>Full genome of DAOMC 229536 Phialocephala scopiformis, a fungal endophyte of spruce producing the potent anti-insectan compound rugulosin.</title>
        <authorList>
            <consortium name="DOE Joint Genome Institute"/>
            <person name="Walker A.K."/>
            <person name="Frasz S.L."/>
            <person name="Seifert K.A."/>
            <person name="Miller J.D."/>
            <person name="Mondo S.J."/>
            <person name="Labutti K."/>
            <person name="Lipzen A."/>
            <person name="Dockter R."/>
            <person name="Kennedy M."/>
            <person name="Grigoriev I.V."/>
            <person name="Spatafora J.W."/>
        </authorList>
    </citation>
    <scope>NUCLEOTIDE SEQUENCE [LARGE SCALE GENOMIC DNA]</scope>
    <source>
        <strain evidence="7 8">CBS 120377</strain>
    </source>
</reference>
<evidence type="ECO:0000256" key="1">
    <source>
        <dbReference type="ARBA" id="ARBA00006638"/>
    </source>
</evidence>
<dbReference type="PANTHER" id="PTHR12132:SF1">
    <property type="entry name" value="DNA REPAIR PROTEIN RAD52 HOMOLOG"/>
    <property type="match status" value="1"/>
</dbReference>
<dbReference type="AlphaFoldDB" id="A0A194WVY9"/>
<dbReference type="InterPro" id="IPR004585">
    <property type="entry name" value="DNA_recomb/repair_Rad52"/>
</dbReference>
<evidence type="ECO:0000256" key="5">
    <source>
        <dbReference type="ARBA" id="ARBA00077224"/>
    </source>
</evidence>
<name>A0A194WVY9_MOLSC</name>
<dbReference type="GO" id="GO:0045002">
    <property type="term" value="P:double-strand break repair via single-strand annealing"/>
    <property type="evidence" value="ECO:0007669"/>
    <property type="project" value="InterPro"/>
</dbReference>
<dbReference type="InterPro" id="IPR042525">
    <property type="entry name" value="Rad52_Rad59_Rad22_sf"/>
</dbReference>
<feature type="compositionally biased region" description="Basic and acidic residues" evidence="6">
    <location>
        <begin position="535"/>
        <end position="544"/>
    </location>
</feature>
<feature type="region of interest" description="Disordered" evidence="6">
    <location>
        <begin position="1"/>
        <end position="20"/>
    </location>
</feature>
<dbReference type="GeneID" id="28820774"/>
<dbReference type="GO" id="GO:0000730">
    <property type="term" value="P:DNA recombinase assembly"/>
    <property type="evidence" value="ECO:0007669"/>
    <property type="project" value="InterPro"/>
</dbReference>
<dbReference type="Pfam" id="PF04098">
    <property type="entry name" value="Rad52_Rad22"/>
    <property type="match status" value="1"/>
</dbReference>
<feature type="compositionally biased region" description="Basic and acidic residues" evidence="6">
    <location>
        <begin position="204"/>
        <end position="213"/>
    </location>
</feature>
<organism evidence="7 8">
    <name type="scientific">Mollisia scopiformis</name>
    <name type="common">Conifer needle endophyte fungus</name>
    <name type="synonym">Phialocephala scopiformis</name>
    <dbReference type="NCBI Taxonomy" id="149040"/>
    <lineage>
        <taxon>Eukaryota</taxon>
        <taxon>Fungi</taxon>
        <taxon>Dikarya</taxon>
        <taxon>Ascomycota</taxon>
        <taxon>Pezizomycotina</taxon>
        <taxon>Leotiomycetes</taxon>
        <taxon>Helotiales</taxon>
        <taxon>Mollisiaceae</taxon>
        <taxon>Mollisia</taxon>
    </lineage>
</organism>
<feature type="compositionally biased region" description="Low complexity" evidence="6">
    <location>
        <begin position="265"/>
        <end position="290"/>
    </location>
</feature>
<dbReference type="FunFam" id="3.30.390.80:FF:000001">
    <property type="entry name" value="DNA repair protein RAD52 homolog"/>
    <property type="match status" value="1"/>
</dbReference>
<dbReference type="SUPFAM" id="SSF54768">
    <property type="entry name" value="dsRNA-binding domain-like"/>
    <property type="match status" value="1"/>
</dbReference>
<sequence length="544" mass="58026">MPAPGEQHLNSGGKQITNPFEEVKPRLSEYTAQEIATLQSRLEKQLGPEYISSRAGPSGQKVHYLAAEKCIQLANEVFGFNGWSSQIKEVQVDFVEENPQTFRVNLGLSVIVRVTLRDGTFHEDIGYGHMENCKGKAAAFEKAKKEGTTDALKRALRNFGNVLGNCIYDKEYLKNVSKVKAAPTKWDVDRLHRHSDYTPVKREAESKLLDDKSQNGAAGANNATDDTIEDEFGEFDEADFNVADPDAHPDEVALTEPPIPSRHFNNGPSGNTTNGTVPNQNRPPVNRPQPMAAPARGTNSAQNNANQPQPQTPSGGLTRSTSWAGPGPRPNSEAAPQPRPPNPQLNPPVGRRILNQPSRNGPPSAPVSPAKQLPSSGGDSDIVSLPPQGAGFFSARAAQMIPEGKATEGPPAPIPSHFPAFNPHAESPSIRKTPGIDHKSSKPLTRDLKHVPGSTQSAALSGPIARPNVINPQLDAARRIGAPGSPSPMGNRSQYKPPTTVKRGFDNAGATAGANGRTPLTDLPANGPIGADAGGDLKRQRLNG</sequence>
<gene>
    <name evidence="7" type="ORF">LY89DRAFT_624575</name>
</gene>
<feature type="compositionally biased region" description="Polar residues" evidence="6">
    <location>
        <begin position="488"/>
        <end position="497"/>
    </location>
</feature>
<dbReference type="NCBIfam" id="TIGR00607">
    <property type="entry name" value="rad52"/>
    <property type="match status" value="1"/>
</dbReference>
<feature type="compositionally biased region" description="Pro residues" evidence="6">
    <location>
        <begin position="337"/>
        <end position="346"/>
    </location>
</feature>
<dbReference type="EMBL" id="KQ947425">
    <property type="protein sequence ID" value="KUJ12128.1"/>
    <property type="molecule type" value="Genomic_DNA"/>
</dbReference>
<dbReference type="RefSeq" id="XP_018066483.1">
    <property type="nucleotide sequence ID" value="XM_018211048.1"/>
</dbReference>
<feature type="compositionally biased region" description="Low complexity" evidence="6">
    <location>
        <begin position="298"/>
        <end position="314"/>
    </location>
</feature>
<feature type="region of interest" description="Disordered" evidence="6">
    <location>
        <begin position="240"/>
        <end position="544"/>
    </location>
</feature>
<dbReference type="STRING" id="149040.A0A194WVY9"/>
<keyword evidence="2" id="KW-0227">DNA damage</keyword>
<dbReference type="Proteomes" id="UP000070700">
    <property type="component" value="Unassembled WGS sequence"/>
</dbReference>
<proteinExistence type="inferred from homology"/>
<dbReference type="GO" id="GO:0006312">
    <property type="term" value="P:mitotic recombination"/>
    <property type="evidence" value="ECO:0007669"/>
    <property type="project" value="TreeGrafter"/>
</dbReference>
<dbReference type="GO" id="GO:0003697">
    <property type="term" value="F:single-stranded DNA binding"/>
    <property type="evidence" value="ECO:0007669"/>
    <property type="project" value="UniProtKB-ARBA"/>
</dbReference>
<evidence type="ECO:0000256" key="6">
    <source>
        <dbReference type="SAM" id="MobiDB-lite"/>
    </source>
</evidence>
<evidence type="ECO:0000256" key="2">
    <source>
        <dbReference type="ARBA" id="ARBA00022763"/>
    </source>
</evidence>
<protein>
    <recommendedName>
        <fullName evidence="5">RAD52 homolog</fullName>
    </recommendedName>
</protein>
<keyword evidence="8" id="KW-1185">Reference proteome</keyword>
<comment type="similarity">
    <text evidence="1">Belongs to the RAD52 family.</text>
</comment>
<evidence type="ECO:0000256" key="3">
    <source>
        <dbReference type="ARBA" id="ARBA00023172"/>
    </source>
</evidence>
<dbReference type="GO" id="GO:0005634">
    <property type="term" value="C:nucleus"/>
    <property type="evidence" value="ECO:0007669"/>
    <property type="project" value="InterPro"/>
</dbReference>
<keyword evidence="3" id="KW-0233">DNA recombination</keyword>
<evidence type="ECO:0000256" key="4">
    <source>
        <dbReference type="ARBA" id="ARBA00023204"/>
    </source>
</evidence>
<evidence type="ECO:0000313" key="7">
    <source>
        <dbReference type="EMBL" id="KUJ12128.1"/>
    </source>
</evidence>
<dbReference type="InParanoid" id="A0A194WVY9"/>
<dbReference type="PANTHER" id="PTHR12132">
    <property type="entry name" value="DNA REPAIR AND RECOMBINATION PROTEIN RAD52, RAD59"/>
    <property type="match status" value="1"/>
</dbReference>
<dbReference type="InterPro" id="IPR041247">
    <property type="entry name" value="Rad52_fam"/>
</dbReference>